<dbReference type="InterPro" id="IPR011701">
    <property type="entry name" value="MFS"/>
</dbReference>
<evidence type="ECO:0000313" key="8">
    <source>
        <dbReference type="EMBL" id="MCQ4332499.1"/>
    </source>
</evidence>
<dbReference type="RefSeq" id="WP_256028425.1">
    <property type="nucleotide sequence ID" value="NZ_JAHLKM010000002.1"/>
</dbReference>
<feature type="domain" description="Major facilitator superfamily (MFS) profile" evidence="7">
    <location>
        <begin position="19"/>
        <end position="416"/>
    </location>
</feature>
<keyword evidence="3 6" id="KW-0812">Transmembrane</keyword>
<feature type="transmembrane region" description="Helical" evidence="6">
    <location>
        <begin position="174"/>
        <end position="191"/>
    </location>
</feature>
<name>A0A9R1CRS6_9EURY</name>
<dbReference type="PANTHER" id="PTHR43124:SF3">
    <property type="entry name" value="CHLORAMPHENICOL EFFLUX PUMP RV0191"/>
    <property type="match status" value="1"/>
</dbReference>
<dbReference type="AlphaFoldDB" id="A0A9R1CRS6"/>
<dbReference type="GO" id="GO:0022857">
    <property type="term" value="F:transmembrane transporter activity"/>
    <property type="evidence" value="ECO:0007669"/>
    <property type="project" value="InterPro"/>
</dbReference>
<evidence type="ECO:0000313" key="9">
    <source>
        <dbReference type="Proteomes" id="UP001139494"/>
    </source>
</evidence>
<keyword evidence="4 6" id="KW-1133">Transmembrane helix</keyword>
<feature type="transmembrane region" description="Helical" evidence="6">
    <location>
        <begin position="146"/>
        <end position="168"/>
    </location>
</feature>
<dbReference type="Proteomes" id="UP001139494">
    <property type="component" value="Unassembled WGS sequence"/>
</dbReference>
<evidence type="ECO:0000256" key="4">
    <source>
        <dbReference type="ARBA" id="ARBA00022989"/>
    </source>
</evidence>
<evidence type="ECO:0000259" key="7">
    <source>
        <dbReference type="PROSITE" id="PS50850"/>
    </source>
</evidence>
<dbReference type="GO" id="GO:0005886">
    <property type="term" value="C:plasma membrane"/>
    <property type="evidence" value="ECO:0007669"/>
    <property type="project" value="UniProtKB-SubCell"/>
</dbReference>
<comment type="subcellular location">
    <subcellularLocation>
        <location evidence="1">Cell membrane</location>
        <topology evidence="1">Multi-pass membrane protein</topology>
    </subcellularLocation>
</comment>
<dbReference type="PROSITE" id="PS00216">
    <property type="entry name" value="SUGAR_TRANSPORT_1"/>
    <property type="match status" value="1"/>
</dbReference>
<evidence type="ECO:0000256" key="1">
    <source>
        <dbReference type="ARBA" id="ARBA00004651"/>
    </source>
</evidence>
<accession>A0A9R1CRS6</accession>
<dbReference type="PANTHER" id="PTHR43124">
    <property type="entry name" value="PURINE EFFLUX PUMP PBUE"/>
    <property type="match status" value="1"/>
</dbReference>
<keyword evidence="5 6" id="KW-0472">Membrane</keyword>
<dbReference type="Gene3D" id="1.20.1250.20">
    <property type="entry name" value="MFS general substrate transporter like domains"/>
    <property type="match status" value="1"/>
</dbReference>
<reference evidence="8" key="1">
    <citation type="journal article" date="2023" name="Front. Microbiol.">
        <title>Genomic-based phylogenetic and metabolic analyses of the genus Natronomonas, and description of Natronomonas aquatica sp. nov.</title>
        <authorList>
            <person name="Garcia-Roldan A."/>
            <person name="Duran-Viseras A."/>
            <person name="de la Haba R.R."/>
            <person name="Corral P."/>
            <person name="Sanchez-Porro C."/>
            <person name="Ventosa A."/>
        </authorList>
    </citation>
    <scope>NUCLEOTIDE SEQUENCE</scope>
    <source>
        <strain evidence="8">F2-12</strain>
    </source>
</reference>
<feature type="transmembrane region" description="Helical" evidence="6">
    <location>
        <begin position="291"/>
        <end position="310"/>
    </location>
</feature>
<feature type="transmembrane region" description="Helical" evidence="6">
    <location>
        <begin position="316"/>
        <end position="335"/>
    </location>
</feature>
<feature type="transmembrane region" description="Helical" evidence="6">
    <location>
        <begin position="85"/>
        <end position="102"/>
    </location>
</feature>
<dbReference type="InterPro" id="IPR005829">
    <property type="entry name" value="Sugar_transporter_CS"/>
</dbReference>
<keyword evidence="9" id="KW-1185">Reference proteome</keyword>
<dbReference type="Pfam" id="PF07690">
    <property type="entry name" value="MFS_1"/>
    <property type="match status" value="1"/>
</dbReference>
<comment type="caution">
    <text evidence="8">The sequence shown here is derived from an EMBL/GenBank/DDBJ whole genome shotgun (WGS) entry which is preliminary data.</text>
</comment>
<protein>
    <submittedName>
        <fullName evidence="8">MFS transporter</fullName>
    </submittedName>
</protein>
<feature type="transmembrane region" description="Helical" evidence="6">
    <location>
        <begin position="53"/>
        <end position="73"/>
    </location>
</feature>
<sequence>MFSFRWLVGEDAELFGERQFQLLVLMNVMAPLGSALLSPVLESLIDPFGVSAANIGLMISAFTAPAIVMIPITGMVADRYGRRPVLLFGLVCFGGAGTAIALTTDFGAALALRLLQGVGFACLTPIIITSIGDLYEGTKEATAQGLRFTGSGIVQTVFPLAAGVLVVMAWQYPFLLHLIAFPIALAVYLRFEEPVDPEGAVSEDSEGHDVREQLQNVWALVTQRRVAAMLAARGTPEAVYIGFLTYNSILMVEVLGGTPAQAGLLTALGSISYATSASQAGRITARFESRLYPLLAMNAALAAGTAVVFLAPDVSVAYAGVVLMGIGFGVLLSIYRSIVTDLAPPALRGGLVGLTESVGRLAATLSPIAMGAGIALATPHVGSATAIQVVGVSTGVVAPTVGGVCLVVLDLSPPVRSPVG</sequence>
<gene>
    <name evidence="8" type="ORF">KM295_03155</name>
</gene>
<dbReference type="PROSITE" id="PS50850">
    <property type="entry name" value="MFS"/>
    <property type="match status" value="1"/>
</dbReference>
<dbReference type="InterPro" id="IPR020846">
    <property type="entry name" value="MFS_dom"/>
</dbReference>
<evidence type="ECO:0000256" key="3">
    <source>
        <dbReference type="ARBA" id="ARBA00022692"/>
    </source>
</evidence>
<feature type="transmembrane region" description="Helical" evidence="6">
    <location>
        <begin position="114"/>
        <end position="134"/>
    </location>
</feature>
<evidence type="ECO:0000256" key="2">
    <source>
        <dbReference type="ARBA" id="ARBA00022475"/>
    </source>
</evidence>
<dbReference type="InterPro" id="IPR036259">
    <property type="entry name" value="MFS_trans_sf"/>
</dbReference>
<keyword evidence="2" id="KW-1003">Cell membrane</keyword>
<organism evidence="8 9">
    <name type="scientific">Natronomonas aquatica</name>
    <dbReference type="NCBI Taxonomy" id="2841590"/>
    <lineage>
        <taxon>Archaea</taxon>
        <taxon>Methanobacteriati</taxon>
        <taxon>Methanobacteriota</taxon>
        <taxon>Stenosarchaea group</taxon>
        <taxon>Halobacteria</taxon>
        <taxon>Halobacteriales</taxon>
        <taxon>Natronomonadaceae</taxon>
        <taxon>Natronomonas</taxon>
    </lineage>
</organism>
<dbReference type="SUPFAM" id="SSF103473">
    <property type="entry name" value="MFS general substrate transporter"/>
    <property type="match status" value="1"/>
</dbReference>
<evidence type="ECO:0000256" key="6">
    <source>
        <dbReference type="SAM" id="Phobius"/>
    </source>
</evidence>
<dbReference type="EMBL" id="JAHLKM010000002">
    <property type="protein sequence ID" value="MCQ4332499.1"/>
    <property type="molecule type" value="Genomic_DNA"/>
</dbReference>
<evidence type="ECO:0000256" key="5">
    <source>
        <dbReference type="ARBA" id="ARBA00023136"/>
    </source>
</evidence>
<feature type="transmembrane region" description="Helical" evidence="6">
    <location>
        <begin position="20"/>
        <end position="41"/>
    </location>
</feature>
<proteinExistence type="predicted"/>
<dbReference type="InterPro" id="IPR050189">
    <property type="entry name" value="MFS_Efflux_Transporters"/>
</dbReference>